<evidence type="ECO:0000256" key="5">
    <source>
        <dbReference type="ARBA" id="ARBA00023242"/>
    </source>
</evidence>
<reference evidence="8" key="1">
    <citation type="journal article" date="2020" name="Stud. Mycol.">
        <title>101 Dothideomycetes genomes: a test case for predicting lifestyles and emergence of pathogens.</title>
        <authorList>
            <person name="Haridas S."/>
            <person name="Albert R."/>
            <person name="Binder M."/>
            <person name="Bloem J."/>
            <person name="Labutti K."/>
            <person name="Salamov A."/>
            <person name="Andreopoulos B."/>
            <person name="Baker S."/>
            <person name="Barry K."/>
            <person name="Bills G."/>
            <person name="Bluhm B."/>
            <person name="Cannon C."/>
            <person name="Castanera R."/>
            <person name="Culley D."/>
            <person name="Daum C."/>
            <person name="Ezra D."/>
            <person name="Gonzalez J."/>
            <person name="Henrissat B."/>
            <person name="Kuo A."/>
            <person name="Liang C."/>
            <person name="Lipzen A."/>
            <person name="Lutzoni F."/>
            <person name="Magnuson J."/>
            <person name="Mondo S."/>
            <person name="Nolan M."/>
            <person name="Ohm R."/>
            <person name="Pangilinan J."/>
            <person name="Park H.-J."/>
            <person name="Ramirez L."/>
            <person name="Alfaro M."/>
            <person name="Sun H."/>
            <person name="Tritt A."/>
            <person name="Yoshinaga Y."/>
            <person name="Zwiers L.-H."/>
            <person name="Turgeon B."/>
            <person name="Goodwin S."/>
            <person name="Spatafora J."/>
            <person name="Crous P."/>
            <person name="Grigoriev I."/>
        </authorList>
    </citation>
    <scope>NUCLEOTIDE SEQUENCE</scope>
    <source>
        <strain evidence="8">CBS 260.36</strain>
    </source>
</reference>
<feature type="region of interest" description="Disordered" evidence="7">
    <location>
        <begin position="159"/>
        <end position="200"/>
    </location>
</feature>
<comment type="subcellular location">
    <subcellularLocation>
        <location evidence="1">Nucleus</location>
        <location evidence="1">Nucleolus</location>
    </subcellularLocation>
</comment>
<evidence type="ECO:0000313" key="8">
    <source>
        <dbReference type="EMBL" id="KAF2155065.1"/>
    </source>
</evidence>
<dbReference type="InterPro" id="IPR015943">
    <property type="entry name" value="WD40/YVTN_repeat-like_dom_sf"/>
</dbReference>
<dbReference type="Proteomes" id="UP000799439">
    <property type="component" value="Unassembled WGS sequence"/>
</dbReference>
<dbReference type="InterPro" id="IPR001680">
    <property type="entry name" value="WD40_rpt"/>
</dbReference>
<sequence length="568" mass="62041">MAEDEKDEAELELERLVFGDSKGFMESVQTFGKGQSGDTVMEDESADEDMEDGDGMAGMRDQDLFFMDTTGSVAPSAGLTHDIDLDAESSDDDADNALTRRKAAWQDSDDERISVSLAAVPKLRKLRVTADEDIVNGKEYIRRLRKQFLLLNPTPDWATEARQQRPAKRRRLSRDADDSGSEISSGEEDEDEQLATKPLSDLLRNASGLVRSSTSTRTRKLRPETLDVQRVRDVGITQPSSVDSISFHPTLPLLLTSGPSGTLYLHHIIPSPPAPEPNPLLTSLHLRSTPLSTTAFHPLDGRIFLSGRRRYFHVWDLSSGRVEKVSRIYGHAHEQRSMEVLKPSPCGRWIALKGSSRKGGGVINILSAQTLQWHTQLRIDSGQGVADFAWWRGGEGLTVAGKNGEVTEWSLEAESVVGRWSDAGAVGTTVLSLGGTMGRTSAIGGDRWMAIGSSSGIVNVYDRSGWCKGGETCPTNPEPTRVLDHLTTPVSTVAFAPDGQILAIASRWKKDALRLVHLPSCTVYKNWPTKATPLGRVTGVAFGKEDGGVGRMVVGNEAGKVRMWEIRA</sequence>
<keyword evidence="4" id="KW-0677">Repeat</keyword>
<keyword evidence="5" id="KW-0539">Nucleus</keyword>
<dbReference type="Pfam" id="PF00400">
    <property type="entry name" value="WD40"/>
    <property type="match status" value="1"/>
</dbReference>
<protein>
    <submittedName>
        <fullName evidence="8">WD40 repeat-like protein</fullName>
    </submittedName>
</protein>
<dbReference type="EMBL" id="ML996083">
    <property type="protein sequence ID" value="KAF2155065.1"/>
    <property type="molecule type" value="Genomic_DNA"/>
</dbReference>
<dbReference type="SUPFAM" id="SSF50978">
    <property type="entry name" value="WD40 repeat-like"/>
    <property type="match status" value="1"/>
</dbReference>
<dbReference type="InterPro" id="IPR036322">
    <property type="entry name" value="WD40_repeat_dom_sf"/>
</dbReference>
<feature type="compositionally biased region" description="Acidic residues" evidence="7">
    <location>
        <begin position="40"/>
        <end position="54"/>
    </location>
</feature>
<accession>A0A9P4J8H7</accession>
<dbReference type="PANTHER" id="PTHR18359:SF0">
    <property type="entry name" value="U3 SMALL NUCLEOLAR RNA-ASSOCIATED PROTEIN 18 HOMOLOG"/>
    <property type="match status" value="1"/>
</dbReference>
<proteinExistence type="inferred from homology"/>
<keyword evidence="2" id="KW-0698">rRNA processing</keyword>
<evidence type="ECO:0000256" key="1">
    <source>
        <dbReference type="ARBA" id="ARBA00004604"/>
    </source>
</evidence>
<feature type="region of interest" description="Disordered" evidence="7">
    <location>
        <begin position="205"/>
        <end position="224"/>
    </location>
</feature>
<dbReference type="GO" id="GO:0006364">
    <property type="term" value="P:rRNA processing"/>
    <property type="evidence" value="ECO:0007669"/>
    <property type="project" value="UniProtKB-KW"/>
</dbReference>
<evidence type="ECO:0000256" key="4">
    <source>
        <dbReference type="ARBA" id="ARBA00022737"/>
    </source>
</evidence>
<evidence type="ECO:0000256" key="6">
    <source>
        <dbReference type="ARBA" id="ARBA00025767"/>
    </source>
</evidence>
<comment type="similarity">
    <text evidence="6">Belongs to the WD repeat UTP18 family.</text>
</comment>
<dbReference type="GO" id="GO:0032040">
    <property type="term" value="C:small-subunit processome"/>
    <property type="evidence" value="ECO:0007669"/>
    <property type="project" value="TreeGrafter"/>
</dbReference>
<feature type="region of interest" description="Disordered" evidence="7">
    <location>
        <begin position="28"/>
        <end position="59"/>
    </location>
</feature>
<evidence type="ECO:0000256" key="2">
    <source>
        <dbReference type="ARBA" id="ARBA00022552"/>
    </source>
</evidence>
<comment type="caution">
    <text evidence="8">The sequence shown here is derived from an EMBL/GenBank/DDBJ whole genome shotgun (WGS) entry which is preliminary data.</text>
</comment>
<dbReference type="FunFam" id="2.130.10.10:FF:000549">
    <property type="entry name" value="Small nucleolar ribonucleoprotein complex subunit"/>
    <property type="match status" value="1"/>
</dbReference>
<organism evidence="8 9">
    <name type="scientific">Myriangium duriaei CBS 260.36</name>
    <dbReference type="NCBI Taxonomy" id="1168546"/>
    <lineage>
        <taxon>Eukaryota</taxon>
        <taxon>Fungi</taxon>
        <taxon>Dikarya</taxon>
        <taxon>Ascomycota</taxon>
        <taxon>Pezizomycotina</taxon>
        <taxon>Dothideomycetes</taxon>
        <taxon>Dothideomycetidae</taxon>
        <taxon>Myriangiales</taxon>
        <taxon>Myriangiaceae</taxon>
        <taxon>Myriangium</taxon>
    </lineage>
</organism>
<dbReference type="GO" id="GO:0034388">
    <property type="term" value="C:Pwp2p-containing subcomplex of 90S preribosome"/>
    <property type="evidence" value="ECO:0007669"/>
    <property type="project" value="TreeGrafter"/>
</dbReference>
<evidence type="ECO:0000256" key="3">
    <source>
        <dbReference type="ARBA" id="ARBA00022574"/>
    </source>
</evidence>
<dbReference type="SMART" id="SM00320">
    <property type="entry name" value="WD40"/>
    <property type="match status" value="6"/>
</dbReference>
<dbReference type="Gene3D" id="2.130.10.10">
    <property type="entry name" value="YVTN repeat-like/Quinoprotein amine dehydrogenase"/>
    <property type="match status" value="1"/>
</dbReference>
<feature type="compositionally biased region" description="Polar residues" evidence="7">
    <location>
        <begin position="28"/>
        <end position="38"/>
    </location>
</feature>
<dbReference type="AlphaFoldDB" id="A0A9P4J8H7"/>
<evidence type="ECO:0000256" key="7">
    <source>
        <dbReference type="SAM" id="MobiDB-lite"/>
    </source>
</evidence>
<keyword evidence="9" id="KW-1185">Reference proteome</keyword>
<dbReference type="InterPro" id="IPR045161">
    <property type="entry name" value="Utp18"/>
</dbReference>
<gene>
    <name evidence="8" type="ORF">K461DRAFT_222342</name>
</gene>
<keyword evidence="3" id="KW-0853">WD repeat</keyword>
<name>A0A9P4J8H7_9PEZI</name>
<evidence type="ECO:0000313" key="9">
    <source>
        <dbReference type="Proteomes" id="UP000799439"/>
    </source>
</evidence>
<dbReference type="OrthoDB" id="1935146at2759"/>
<dbReference type="PANTHER" id="PTHR18359">
    <property type="entry name" value="WD-REPEAT PROTEIN-RELATED"/>
    <property type="match status" value="1"/>
</dbReference>